<dbReference type="GO" id="GO:0005634">
    <property type="term" value="C:nucleus"/>
    <property type="evidence" value="ECO:0007669"/>
    <property type="project" value="UniProtKB-SubCell"/>
</dbReference>
<evidence type="ECO:0000256" key="4">
    <source>
        <dbReference type="ARBA" id="ARBA00022771"/>
    </source>
</evidence>
<dbReference type="Pfam" id="PF00096">
    <property type="entry name" value="zf-C2H2"/>
    <property type="match status" value="3"/>
</dbReference>
<evidence type="ECO:0000256" key="2">
    <source>
        <dbReference type="ARBA" id="ARBA00022723"/>
    </source>
</evidence>
<dbReference type="PANTHER" id="PTHR46179">
    <property type="entry name" value="ZINC FINGER PROTEIN"/>
    <property type="match status" value="1"/>
</dbReference>
<organism evidence="11">
    <name type="scientific">Oppiella nova</name>
    <dbReference type="NCBI Taxonomy" id="334625"/>
    <lineage>
        <taxon>Eukaryota</taxon>
        <taxon>Metazoa</taxon>
        <taxon>Ecdysozoa</taxon>
        <taxon>Arthropoda</taxon>
        <taxon>Chelicerata</taxon>
        <taxon>Arachnida</taxon>
        <taxon>Acari</taxon>
        <taxon>Acariformes</taxon>
        <taxon>Sarcoptiformes</taxon>
        <taxon>Oribatida</taxon>
        <taxon>Brachypylina</taxon>
        <taxon>Oppioidea</taxon>
        <taxon>Oppiidae</taxon>
        <taxon>Oppiella</taxon>
    </lineage>
</organism>
<dbReference type="Gene3D" id="3.30.160.60">
    <property type="entry name" value="Classic Zinc Finger"/>
    <property type="match status" value="6"/>
</dbReference>
<dbReference type="GO" id="GO:0006357">
    <property type="term" value="P:regulation of transcription by RNA polymerase II"/>
    <property type="evidence" value="ECO:0007669"/>
    <property type="project" value="TreeGrafter"/>
</dbReference>
<evidence type="ECO:0000256" key="9">
    <source>
        <dbReference type="PROSITE-ProRule" id="PRU00042"/>
    </source>
</evidence>
<dbReference type="InterPro" id="IPR051061">
    <property type="entry name" value="Zinc_finger_trans_reg"/>
</dbReference>
<evidence type="ECO:0000256" key="6">
    <source>
        <dbReference type="ARBA" id="ARBA00023015"/>
    </source>
</evidence>
<dbReference type="PANTHER" id="PTHR46179:SF13">
    <property type="entry name" value="C2H2-TYPE DOMAIN-CONTAINING PROTEIN"/>
    <property type="match status" value="1"/>
</dbReference>
<feature type="domain" description="C2H2-type" evidence="10">
    <location>
        <begin position="211"/>
        <end position="239"/>
    </location>
</feature>
<keyword evidence="5" id="KW-0862">Zinc</keyword>
<keyword evidence="6" id="KW-0805">Transcription regulation</keyword>
<accession>A0A7R9M6B8</accession>
<dbReference type="InterPro" id="IPR036236">
    <property type="entry name" value="Znf_C2H2_sf"/>
</dbReference>
<dbReference type="EMBL" id="OC922607">
    <property type="protein sequence ID" value="CAD7654300.1"/>
    <property type="molecule type" value="Genomic_DNA"/>
</dbReference>
<evidence type="ECO:0000256" key="8">
    <source>
        <dbReference type="ARBA" id="ARBA00023242"/>
    </source>
</evidence>
<dbReference type="EMBL" id="CAJPVJ010007782">
    <property type="protein sequence ID" value="CAG2171487.1"/>
    <property type="molecule type" value="Genomic_DNA"/>
</dbReference>
<dbReference type="AlphaFoldDB" id="A0A7R9M6B8"/>
<dbReference type="InterPro" id="IPR013087">
    <property type="entry name" value="Znf_C2H2_type"/>
</dbReference>
<evidence type="ECO:0000256" key="7">
    <source>
        <dbReference type="ARBA" id="ARBA00023163"/>
    </source>
</evidence>
<dbReference type="GO" id="GO:0008270">
    <property type="term" value="F:zinc ion binding"/>
    <property type="evidence" value="ECO:0007669"/>
    <property type="project" value="UniProtKB-KW"/>
</dbReference>
<feature type="domain" description="C2H2-type" evidence="10">
    <location>
        <begin position="6"/>
        <end position="36"/>
    </location>
</feature>
<dbReference type="FunFam" id="3.30.160.60:FF:000100">
    <property type="entry name" value="Zinc finger 45-like"/>
    <property type="match status" value="1"/>
</dbReference>
<evidence type="ECO:0000256" key="1">
    <source>
        <dbReference type="ARBA" id="ARBA00004123"/>
    </source>
</evidence>
<evidence type="ECO:0000313" key="11">
    <source>
        <dbReference type="EMBL" id="CAD7654300.1"/>
    </source>
</evidence>
<evidence type="ECO:0000313" key="12">
    <source>
        <dbReference type="Proteomes" id="UP000728032"/>
    </source>
</evidence>
<keyword evidence="7" id="KW-0804">Transcription</keyword>
<keyword evidence="4 9" id="KW-0863">Zinc-finger</keyword>
<dbReference type="OrthoDB" id="6508111at2759"/>
<comment type="subcellular location">
    <subcellularLocation>
        <location evidence="1">Nucleus</location>
    </subcellularLocation>
</comment>
<name>A0A7R9M6B8_9ACAR</name>
<feature type="domain" description="C2H2-type" evidence="10">
    <location>
        <begin position="37"/>
        <end position="67"/>
    </location>
</feature>
<dbReference type="PROSITE" id="PS00028">
    <property type="entry name" value="ZINC_FINGER_C2H2_1"/>
    <property type="match status" value="5"/>
</dbReference>
<dbReference type="SMART" id="SM00355">
    <property type="entry name" value="ZnF_C2H2"/>
    <property type="match status" value="7"/>
</dbReference>
<sequence length="239" mass="28236">MDLLSYKCHIEGCGKHFPRRDGLDRHIRFVHSLTKSFVCDHNDCGKRFATNTQLYAHQKYKHLNMRSKPFRCSLKGCSALFTRKESLESHERRHVEGVVYACEWPGCHYTAYTAGHLNQHRRDEHTDQGILRVCDWPDCQFQLQPKFVCHWPACDKRFIFKNTLNKHVLIHSGDKQFKCEVEGCGYRSSERGNVKQHMLKHNRITGNVDWFPCQWPQCGKQFVRKSDLKKHLLIHSRKD</sequence>
<evidence type="ECO:0000256" key="5">
    <source>
        <dbReference type="ARBA" id="ARBA00022833"/>
    </source>
</evidence>
<evidence type="ECO:0000259" key="10">
    <source>
        <dbReference type="PROSITE" id="PS50157"/>
    </source>
</evidence>
<keyword evidence="12" id="KW-1185">Reference proteome</keyword>
<feature type="domain" description="C2H2-type" evidence="10">
    <location>
        <begin position="100"/>
        <end position="130"/>
    </location>
</feature>
<evidence type="ECO:0000256" key="3">
    <source>
        <dbReference type="ARBA" id="ARBA00022737"/>
    </source>
</evidence>
<gene>
    <name evidence="11" type="ORF">ONB1V03_LOCUS10947</name>
</gene>
<dbReference type="PROSITE" id="PS50157">
    <property type="entry name" value="ZINC_FINGER_C2H2_2"/>
    <property type="match status" value="6"/>
</dbReference>
<keyword evidence="8" id="KW-0539">Nucleus</keyword>
<feature type="domain" description="C2H2-type" evidence="10">
    <location>
        <begin position="147"/>
        <end position="176"/>
    </location>
</feature>
<dbReference type="Proteomes" id="UP000728032">
    <property type="component" value="Unassembled WGS sequence"/>
</dbReference>
<reference evidence="11" key="1">
    <citation type="submission" date="2020-11" db="EMBL/GenBank/DDBJ databases">
        <authorList>
            <person name="Tran Van P."/>
        </authorList>
    </citation>
    <scope>NUCLEOTIDE SEQUENCE</scope>
</reference>
<keyword evidence="3" id="KW-0677">Repeat</keyword>
<proteinExistence type="predicted"/>
<protein>
    <recommendedName>
        <fullName evidence="10">C2H2-type domain-containing protein</fullName>
    </recommendedName>
</protein>
<feature type="domain" description="C2H2-type" evidence="10">
    <location>
        <begin position="70"/>
        <end position="94"/>
    </location>
</feature>
<keyword evidence="2" id="KW-0479">Metal-binding</keyword>
<dbReference type="SUPFAM" id="SSF57667">
    <property type="entry name" value="beta-beta-alpha zinc fingers"/>
    <property type="match status" value="4"/>
</dbReference>